<evidence type="ECO:0000313" key="1">
    <source>
        <dbReference type="EMBL" id="AQZ63049.1"/>
    </source>
</evidence>
<dbReference type="STRING" id="1909395.BKM31_17685"/>
<dbReference type="Proteomes" id="UP000190797">
    <property type="component" value="Chromosome"/>
</dbReference>
<protein>
    <recommendedName>
        <fullName evidence="3">Methyltransferase</fullName>
    </recommendedName>
</protein>
<organism evidence="1 2">
    <name type="scientific">[Actinomadura] parvosata subsp. kistnae</name>
    <dbReference type="NCBI Taxonomy" id="1909395"/>
    <lineage>
        <taxon>Bacteria</taxon>
        <taxon>Bacillati</taxon>
        <taxon>Actinomycetota</taxon>
        <taxon>Actinomycetes</taxon>
        <taxon>Streptosporangiales</taxon>
        <taxon>Streptosporangiaceae</taxon>
        <taxon>Nonomuraea</taxon>
    </lineage>
</organism>
<dbReference type="KEGG" id="noa:BKM31_17685"/>
<dbReference type="PIRSF" id="PIRSF017393">
    <property type="entry name" value="MTase_SAV2177"/>
    <property type="match status" value="1"/>
</dbReference>
<proteinExistence type="predicted"/>
<dbReference type="InterPro" id="IPR006764">
    <property type="entry name" value="SAM_dep_MeTrfase_SAV2177_type"/>
</dbReference>
<dbReference type="Gene3D" id="3.40.50.150">
    <property type="entry name" value="Vaccinia Virus protein VP39"/>
    <property type="match status" value="1"/>
</dbReference>
<dbReference type="InterPro" id="IPR029063">
    <property type="entry name" value="SAM-dependent_MTases_sf"/>
</dbReference>
<reference evidence="2" key="1">
    <citation type="journal article" date="2017" name="Med. Chem. Commun.">
        <title>Nonomuraea sp. ATCC 55076 harbours the largest actinomycete chromosome to date and the kistamicin biosynthetic gene cluster.</title>
        <authorList>
            <person name="Nazari B."/>
            <person name="Forneris C.C."/>
            <person name="Gibson M.I."/>
            <person name="Moon K."/>
            <person name="Schramma K.R."/>
            <person name="Seyedsayamdost M.R."/>
        </authorList>
    </citation>
    <scope>NUCLEOTIDE SEQUENCE [LARGE SCALE GENOMIC DNA]</scope>
    <source>
        <strain evidence="2">ATCC 55076</strain>
    </source>
</reference>
<dbReference type="RefSeq" id="WP_186405037.1">
    <property type="nucleotide sequence ID" value="NZ_CP017717.1"/>
</dbReference>
<accession>A0A1U9ZYP9</accession>
<gene>
    <name evidence="1" type="ORF">BKM31_17685</name>
</gene>
<dbReference type="Pfam" id="PF04672">
    <property type="entry name" value="Methyltransf_19"/>
    <property type="match status" value="1"/>
</dbReference>
<name>A0A1U9ZYP9_9ACTN</name>
<sequence>MPDDALTTQAHLPASPARIYNYLLGGTDNYEVDRRVAEVGLRRDPTLAQLARANRAFLIETVRHVAQQRVGQFLDVGSGLPTELNVHEVAQSVEPGARTIYVDNDPATLAHSQALIEGDELTRYILADMRDPHGILTHPEVVRLLDYTQPWALVLCAVLHFVPDADDPYGLVYRFMQEAPPGSYMVFSHVSSTDIDPDLFEIMTATNATLPVPYSYRSVEEIGRFFAQPGWSLLEPGIVDVQSWRPGKALERYPRFGARVLGGVARKDS</sequence>
<dbReference type="EMBL" id="CP017717">
    <property type="protein sequence ID" value="AQZ63049.1"/>
    <property type="molecule type" value="Genomic_DNA"/>
</dbReference>
<evidence type="ECO:0008006" key="3">
    <source>
        <dbReference type="Google" id="ProtNLM"/>
    </source>
</evidence>
<evidence type="ECO:0000313" key="2">
    <source>
        <dbReference type="Proteomes" id="UP000190797"/>
    </source>
</evidence>
<keyword evidence="2" id="KW-1185">Reference proteome</keyword>
<dbReference type="SUPFAM" id="SSF53335">
    <property type="entry name" value="S-adenosyl-L-methionine-dependent methyltransferases"/>
    <property type="match status" value="1"/>
</dbReference>
<dbReference type="AlphaFoldDB" id="A0A1U9ZYP9"/>